<evidence type="ECO:0000256" key="9">
    <source>
        <dbReference type="PIRSR" id="PIRSR605493-1"/>
    </source>
</evidence>
<proteinExistence type="inferred from homology"/>
<dbReference type="InterPro" id="IPR010203">
    <property type="entry name" value="RraA"/>
</dbReference>
<comment type="similarity">
    <text evidence="3 10">Belongs to the class II aldolase/RraA-like family.</text>
</comment>
<evidence type="ECO:0000256" key="1">
    <source>
        <dbReference type="ARBA" id="ARBA00001342"/>
    </source>
</evidence>
<evidence type="ECO:0000256" key="6">
    <source>
        <dbReference type="ARBA" id="ARBA00023239"/>
    </source>
</evidence>
<dbReference type="PANTHER" id="PTHR33254:SF4">
    <property type="entry name" value="4-HYDROXY-4-METHYL-2-OXOGLUTARATE ALDOLASE 3-RELATED"/>
    <property type="match status" value="1"/>
</dbReference>
<dbReference type="GO" id="GO:0008428">
    <property type="term" value="F:ribonuclease inhibitor activity"/>
    <property type="evidence" value="ECO:0007669"/>
    <property type="project" value="InterPro"/>
</dbReference>
<dbReference type="InterPro" id="IPR036704">
    <property type="entry name" value="RraA/RraA-like_sf"/>
</dbReference>
<evidence type="ECO:0000313" key="12">
    <source>
        <dbReference type="Proteomes" id="UP000058020"/>
    </source>
</evidence>
<dbReference type="PATRIC" id="fig|1705394.5.peg.380"/>
<evidence type="ECO:0000256" key="8">
    <source>
        <dbReference type="ARBA" id="ARBA00047973"/>
    </source>
</evidence>
<comment type="catalytic activity">
    <reaction evidence="8 10">
        <text>oxaloacetate + H(+) = pyruvate + CO2</text>
        <dbReference type="Rhea" id="RHEA:15641"/>
        <dbReference type="ChEBI" id="CHEBI:15361"/>
        <dbReference type="ChEBI" id="CHEBI:15378"/>
        <dbReference type="ChEBI" id="CHEBI:16452"/>
        <dbReference type="ChEBI" id="CHEBI:16526"/>
        <dbReference type="EC" id="4.1.1.112"/>
    </reaction>
</comment>
<dbReference type="EC" id="4.1.1.112" evidence="10"/>
<dbReference type="Pfam" id="PF03737">
    <property type="entry name" value="RraA-like"/>
    <property type="match status" value="1"/>
</dbReference>
<dbReference type="STRING" id="1705394.SP60_01895"/>
<organism evidence="11 12">
    <name type="scientific">Candidatus Thioglobus autotrophicus</name>
    <dbReference type="NCBI Taxonomy" id="1705394"/>
    <lineage>
        <taxon>Bacteria</taxon>
        <taxon>Pseudomonadati</taxon>
        <taxon>Pseudomonadota</taxon>
        <taxon>Gammaproteobacteria</taxon>
        <taxon>Candidatus Pseudothioglobaceae</taxon>
        <taxon>Candidatus Thioglobus</taxon>
    </lineage>
</organism>
<comment type="cofactor">
    <cofactor evidence="2 10">
        <name>a divalent metal cation</name>
        <dbReference type="ChEBI" id="CHEBI:60240"/>
    </cofactor>
</comment>
<dbReference type="GO" id="GO:0046872">
    <property type="term" value="F:metal ion binding"/>
    <property type="evidence" value="ECO:0007669"/>
    <property type="project" value="UniProtKB-KW"/>
</dbReference>
<dbReference type="GO" id="GO:0051252">
    <property type="term" value="P:regulation of RNA metabolic process"/>
    <property type="evidence" value="ECO:0007669"/>
    <property type="project" value="InterPro"/>
</dbReference>
<name>A0A0M4PJX5_9GAMM</name>
<evidence type="ECO:0000256" key="3">
    <source>
        <dbReference type="ARBA" id="ARBA00008621"/>
    </source>
</evidence>
<dbReference type="EC" id="4.1.3.17" evidence="10"/>
<dbReference type="InterPro" id="IPR005493">
    <property type="entry name" value="RraA/RraA-like"/>
</dbReference>
<dbReference type="Gene3D" id="3.50.30.40">
    <property type="entry name" value="Ribonuclease E inhibitor RraA/RraA-like"/>
    <property type="match status" value="1"/>
</dbReference>
<evidence type="ECO:0000256" key="7">
    <source>
        <dbReference type="ARBA" id="ARBA00025046"/>
    </source>
</evidence>
<evidence type="ECO:0000256" key="5">
    <source>
        <dbReference type="ARBA" id="ARBA00022723"/>
    </source>
</evidence>
<dbReference type="EMBL" id="CP010552">
    <property type="protein sequence ID" value="ALE52099.1"/>
    <property type="molecule type" value="Genomic_DNA"/>
</dbReference>
<dbReference type="RefSeq" id="WP_053951030.1">
    <property type="nucleotide sequence ID" value="NZ_CP010552.1"/>
</dbReference>
<dbReference type="GO" id="GO:0008948">
    <property type="term" value="F:oxaloacetate decarboxylase activity"/>
    <property type="evidence" value="ECO:0007669"/>
    <property type="project" value="UniProtKB-EC"/>
</dbReference>
<comment type="function">
    <text evidence="7 10">Catalyzes the aldol cleavage of 4-hydroxy-4-methyl-2-oxoglutarate (HMG) into 2 molecules of pyruvate. Also contains a secondary oxaloacetate (OAA) decarboxylase activity due to the common pyruvate enolate transition state formed following C-C bond cleavage in the retro-aldol and decarboxylation reactions.</text>
</comment>
<dbReference type="AlphaFoldDB" id="A0A0M4PJX5"/>
<keyword evidence="9" id="KW-0460">Magnesium</keyword>
<gene>
    <name evidence="11" type="ORF">SP60_01895</name>
</gene>
<keyword evidence="12" id="KW-1185">Reference proteome</keyword>
<evidence type="ECO:0000313" key="11">
    <source>
        <dbReference type="EMBL" id="ALE52099.1"/>
    </source>
</evidence>
<evidence type="ECO:0000256" key="2">
    <source>
        <dbReference type="ARBA" id="ARBA00001968"/>
    </source>
</evidence>
<protein>
    <recommendedName>
        <fullName evidence="10">4-hydroxy-4-methyl-2-oxoglutarate aldolase</fullName>
        <shortName evidence="10">HMG aldolase</shortName>
        <ecNumber evidence="10">4.1.1.112</ecNumber>
        <ecNumber evidence="10">4.1.3.17</ecNumber>
    </recommendedName>
    <alternativeName>
        <fullName evidence="10">Oxaloacetate decarboxylase</fullName>
    </alternativeName>
</protein>
<dbReference type="KEGG" id="tho:SP60_01895"/>
<feature type="binding site" evidence="9">
    <location>
        <begin position="74"/>
        <end position="77"/>
    </location>
    <ligand>
        <name>substrate</name>
    </ligand>
</feature>
<sequence length="159" mass="17305">MQKTSDISDQLHPNVQYLDPVYCGYGAKIDFYGMIHTIKCFEDNSLVREMLDTDGQGRVLVVDGGGSKRCAMLGDQLAEKAVKNNWSGVVVYGLIRDSEMINKMPIGVRALGTHPLKSIKKGVGEAGISVSFSGVDFIPGDYLYADQDGVIVVKELVLC</sequence>
<dbReference type="SUPFAM" id="SSF89562">
    <property type="entry name" value="RraA-like"/>
    <property type="match status" value="1"/>
</dbReference>
<accession>A0A0M4PJX5</accession>
<dbReference type="PANTHER" id="PTHR33254">
    <property type="entry name" value="4-HYDROXY-4-METHYL-2-OXOGLUTARATE ALDOLASE 3-RELATED"/>
    <property type="match status" value="1"/>
</dbReference>
<dbReference type="CDD" id="cd16841">
    <property type="entry name" value="RraA_family"/>
    <property type="match status" value="1"/>
</dbReference>
<feature type="binding site" evidence="9">
    <location>
        <position position="96"/>
    </location>
    <ligand>
        <name>substrate</name>
    </ligand>
</feature>
<evidence type="ECO:0000256" key="10">
    <source>
        <dbReference type="RuleBase" id="RU004338"/>
    </source>
</evidence>
<evidence type="ECO:0000256" key="4">
    <source>
        <dbReference type="ARBA" id="ARBA00011233"/>
    </source>
</evidence>
<reference evidence="11 12" key="1">
    <citation type="journal article" date="2015" name="Genome Announc.">
        <title>Genome Sequence of 'Candidatus Thioglobus autotrophica' Strain EF1, a Chemoautotroph from the SUP05 Clade of Marine Gammaproteobacteria.</title>
        <authorList>
            <person name="Shah V."/>
            <person name="Morris R.M."/>
        </authorList>
    </citation>
    <scope>NUCLEOTIDE SEQUENCE [LARGE SCALE GENOMIC DNA]</scope>
    <source>
        <strain evidence="11 12">EF1</strain>
    </source>
</reference>
<dbReference type="OrthoDB" id="943692at2"/>
<comment type="cofactor">
    <cofactor evidence="9">
        <name>Mg(2+)</name>
        <dbReference type="ChEBI" id="CHEBI:18420"/>
    </cofactor>
</comment>
<dbReference type="NCBIfam" id="NF006875">
    <property type="entry name" value="PRK09372.1"/>
    <property type="match status" value="1"/>
</dbReference>
<keyword evidence="5 9" id="KW-0479">Metal-binding</keyword>
<dbReference type="Proteomes" id="UP000058020">
    <property type="component" value="Chromosome"/>
</dbReference>
<comment type="subunit">
    <text evidence="4 10">Homotrimer.</text>
</comment>
<comment type="catalytic activity">
    <reaction evidence="1 10">
        <text>4-hydroxy-4-methyl-2-oxoglutarate = 2 pyruvate</text>
        <dbReference type="Rhea" id="RHEA:22748"/>
        <dbReference type="ChEBI" id="CHEBI:15361"/>
        <dbReference type="ChEBI" id="CHEBI:58276"/>
        <dbReference type="EC" id="4.1.3.17"/>
    </reaction>
</comment>
<feature type="binding site" evidence="9">
    <location>
        <position position="97"/>
    </location>
    <ligand>
        <name>Mg(2+)</name>
        <dbReference type="ChEBI" id="CHEBI:18420"/>
    </ligand>
</feature>
<keyword evidence="6 10" id="KW-0456">Lyase</keyword>
<dbReference type="GO" id="GO:0047443">
    <property type="term" value="F:4-hydroxy-4-methyl-2-oxoglutarate aldolase activity"/>
    <property type="evidence" value="ECO:0007669"/>
    <property type="project" value="UniProtKB-EC"/>
</dbReference>
<dbReference type="NCBIfam" id="TIGR01935">
    <property type="entry name" value="NOT-MenG"/>
    <property type="match status" value="1"/>
</dbReference>